<evidence type="ECO:0000313" key="2">
    <source>
        <dbReference type="Proteomes" id="UP001066276"/>
    </source>
</evidence>
<organism evidence="1 2">
    <name type="scientific">Pleurodeles waltl</name>
    <name type="common">Iberian ribbed newt</name>
    <dbReference type="NCBI Taxonomy" id="8319"/>
    <lineage>
        <taxon>Eukaryota</taxon>
        <taxon>Metazoa</taxon>
        <taxon>Chordata</taxon>
        <taxon>Craniata</taxon>
        <taxon>Vertebrata</taxon>
        <taxon>Euteleostomi</taxon>
        <taxon>Amphibia</taxon>
        <taxon>Batrachia</taxon>
        <taxon>Caudata</taxon>
        <taxon>Salamandroidea</taxon>
        <taxon>Salamandridae</taxon>
        <taxon>Pleurodelinae</taxon>
        <taxon>Pleurodeles</taxon>
    </lineage>
</organism>
<sequence length="85" mass="9178">MAKPPTAMAAKLRQGIPDYRRLKKPRTFDRAYDACFVVRTGGRSLWGGKRREAATLLRGATAVLVADRIRQPTHLGGPVATACGG</sequence>
<dbReference type="Proteomes" id="UP001066276">
    <property type="component" value="Chromosome 9"/>
</dbReference>
<gene>
    <name evidence="1" type="ORF">NDU88_005894</name>
</gene>
<name>A0AAV7MXN4_PLEWA</name>
<reference evidence="1" key="1">
    <citation type="journal article" date="2022" name="bioRxiv">
        <title>Sequencing and chromosome-scale assembly of the giantPleurodeles waltlgenome.</title>
        <authorList>
            <person name="Brown T."/>
            <person name="Elewa A."/>
            <person name="Iarovenko S."/>
            <person name="Subramanian E."/>
            <person name="Araus A.J."/>
            <person name="Petzold A."/>
            <person name="Susuki M."/>
            <person name="Suzuki K.-i.T."/>
            <person name="Hayashi T."/>
            <person name="Toyoda A."/>
            <person name="Oliveira C."/>
            <person name="Osipova E."/>
            <person name="Leigh N.D."/>
            <person name="Simon A."/>
            <person name="Yun M.H."/>
        </authorList>
    </citation>
    <scope>NUCLEOTIDE SEQUENCE</scope>
    <source>
        <strain evidence="1">20211129_DDA</strain>
        <tissue evidence="1">Liver</tissue>
    </source>
</reference>
<dbReference type="AlphaFoldDB" id="A0AAV7MXN4"/>
<dbReference type="EMBL" id="JANPWB010000013">
    <property type="protein sequence ID" value="KAJ1108518.1"/>
    <property type="molecule type" value="Genomic_DNA"/>
</dbReference>
<accession>A0AAV7MXN4</accession>
<evidence type="ECO:0000313" key="1">
    <source>
        <dbReference type="EMBL" id="KAJ1108518.1"/>
    </source>
</evidence>
<protein>
    <submittedName>
        <fullName evidence="1">Uncharacterized protein</fullName>
    </submittedName>
</protein>
<keyword evidence="2" id="KW-1185">Reference proteome</keyword>
<proteinExistence type="predicted"/>
<comment type="caution">
    <text evidence="1">The sequence shown here is derived from an EMBL/GenBank/DDBJ whole genome shotgun (WGS) entry which is preliminary data.</text>
</comment>